<dbReference type="PANTHER" id="PTHR32182:SF22">
    <property type="entry name" value="ATP-DEPENDENT ENDONUCLEASE, OLD FAMILY-RELATED"/>
    <property type="match status" value="1"/>
</dbReference>
<dbReference type="AlphaFoldDB" id="B7K9A8"/>
<dbReference type="STRING" id="65393.PCC7424_0121"/>
<dbReference type="InterPro" id="IPR003959">
    <property type="entry name" value="ATPase_AAA_core"/>
</dbReference>
<dbReference type="OrthoDB" id="9809324at2"/>
<dbReference type="RefSeq" id="WP_012597541.1">
    <property type="nucleotide sequence ID" value="NC_011729.1"/>
</dbReference>
<accession>B7K9A8</accession>
<organism evidence="2 3">
    <name type="scientific">Gloeothece citriformis (strain PCC 7424)</name>
    <name type="common">Cyanothece sp. (strain PCC 7424)</name>
    <dbReference type="NCBI Taxonomy" id="65393"/>
    <lineage>
        <taxon>Bacteria</taxon>
        <taxon>Bacillati</taxon>
        <taxon>Cyanobacteriota</taxon>
        <taxon>Cyanophyceae</taxon>
        <taxon>Oscillatoriophycideae</taxon>
        <taxon>Chroococcales</taxon>
        <taxon>Aphanothecaceae</taxon>
        <taxon>Gloeothece</taxon>
        <taxon>Gloeothece citriformis</taxon>
    </lineage>
</organism>
<dbReference type="HOGENOM" id="CLU_035814_3_1_3"/>
<dbReference type="SUPFAM" id="SSF52540">
    <property type="entry name" value="P-loop containing nucleoside triphosphate hydrolases"/>
    <property type="match status" value="1"/>
</dbReference>
<protein>
    <submittedName>
        <fullName evidence="2">ATPase-like protein</fullName>
    </submittedName>
</protein>
<gene>
    <name evidence="2" type="ordered locus">PCC7424_0121</name>
</gene>
<dbReference type="GO" id="GO:0005524">
    <property type="term" value="F:ATP binding"/>
    <property type="evidence" value="ECO:0007669"/>
    <property type="project" value="InterPro"/>
</dbReference>
<dbReference type="Pfam" id="PF13304">
    <property type="entry name" value="AAA_21"/>
    <property type="match status" value="1"/>
</dbReference>
<dbReference type="InterPro" id="IPR014555">
    <property type="entry name" value="RecF-like"/>
</dbReference>
<proteinExistence type="predicted"/>
<dbReference type="Proteomes" id="UP000002384">
    <property type="component" value="Chromosome"/>
</dbReference>
<dbReference type="eggNOG" id="COG4637">
    <property type="taxonomic scope" value="Bacteria"/>
</dbReference>
<dbReference type="PANTHER" id="PTHR32182">
    <property type="entry name" value="DNA REPLICATION AND REPAIR PROTEIN RECF"/>
    <property type="match status" value="1"/>
</dbReference>
<feature type="domain" description="ATPase AAA-type core" evidence="1">
    <location>
        <begin position="23"/>
        <end position="335"/>
    </location>
</feature>
<dbReference type="KEGG" id="cyc:PCC7424_0121"/>
<dbReference type="GO" id="GO:0006302">
    <property type="term" value="P:double-strand break repair"/>
    <property type="evidence" value="ECO:0007669"/>
    <property type="project" value="TreeGrafter"/>
</dbReference>
<evidence type="ECO:0000313" key="3">
    <source>
        <dbReference type="Proteomes" id="UP000002384"/>
    </source>
</evidence>
<dbReference type="GO" id="GO:0000731">
    <property type="term" value="P:DNA synthesis involved in DNA repair"/>
    <property type="evidence" value="ECO:0007669"/>
    <property type="project" value="TreeGrafter"/>
</dbReference>
<dbReference type="Gene3D" id="3.40.50.300">
    <property type="entry name" value="P-loop containing nucleotide triphosphate hydrolases"/>
    <property type="match status" value="1"/>
</dbReference>
<dbReference type="InterPro" id="IPR027417">
    <property type="entry name" value="P-loop_NTPase"/>
</dbReference>
<evidence type="ECO:0000259" key="1">
    <source>
        <dbReference type="Pfam" id="PF13304"/>
    </source>
</evidence>
<dbReference type="GO" id="GO:0016887">
    <property type="term" value="F:ATP hydrolysis activity"/>
    <property type="evidence" value="ECO:0007669"/>
    <property type="project" value="InterPro"/>
</dbReference>
<reference evidence="3" key="1">
    <citation type="journal article" date="2011" name="MBio">
        <title>Novel metabolic attributes of the genus Cyanothece, comprising a group of unicellular nitrogen-fixing Cyanobacteria.</title>
        <authorList>
            <person name="Bandyopadhyay A."/>
            <person name="Elvitigala T."/>
            <person name="Welsh E."/>
            <person name="Stockel J."/>
            <person name="Liberton M."/>
            <person name="Min H."/>
            <person name="Sherman L.A."/>
            <person name="Pakrasi H.B."/>
        </authorList>
    </citation>
    <scope>NUCLEOTIDE SEQUENCE [LARGE SCALE GENOMIC DNA]</scope>
    <source>
        <strain evidence="3">PCC 7424</strain>
    </source>
</reference>
<dbReference type="EMBL" id="CP001291">
    <property type="protein sequence ID" value="ACK68591.1"/>
    <property type="molecule type" value="Genomic_DNA"/>
</dbReference>
<evidence type="ECO:0000313" key="2">
    <source>
        <dbReference type="EMBL" id="ACK68591.1"/>
    </source>
</evidence>
<name>B7K9A8_GLOC7</name>
<keyword evidence="3" id="KW-1185">Reference proteome</keyword>
<dbReference type="PIRSF" id="PIRSF029347">
    <property type="entry name" value="RecF"/>
    <property type="match status" value="1"/>
</dbReference>
<sequence length="407" mass="47191">MFTKITLRNYRTHKLTTIELQPVTLLIGNNNSGKSNLLAGIQHFSDLVKRGDPEREEGDRVVSYEDFFPHQYRFAAHDDPMSIEVESNQNQVHIKYRMELYREGLNVGCRERISVDLKAESKKEIFESGYDKNSNVIALQNNLKNSSIKNQIFTIICQRFFKRFVEVFSYHFQSSFLKEKITKNKNFLPQENLVNSIPKVLGYEGENFQRLIVYIKEKTPNIFSQFIALMRRFERSFIGVRYDPHYKQLLWEFEANKNNTDDSVFAFVPDVVSDGFMKAAAIGLLVCLPFPPALILIEEIENGINPGNIQELMRWIWQATSSTQFILTSHSPSVLREFHNHLNAVYTVRLNKRTYQSDVRNLNDALDVLIGIGTLEGEIIEDKETGKRLIEIPQYKLAELWYSGVIG</sequence>